<dbReference type="SMART" id="SM00255">
    <property type="entry name" value="TIR"/>
    <property type="match status" value="1"/>
</dbReference>
<dbReference type="PANTHER" id="PTHR34339">
    <property type="entry name" value="STIMULATOR OF INTERFERON GENES PROTEIN"/>
    <property type="match status" value="1"/>
</dbReference>
<dbReference type="GO" id="GO:0002218">
    <property type="term" value="P:activation of innate immune response"/>
    <property type="evidence" value="ECO:0007669"/>
    <property type="project" value="InterPro"/>
</dbReference>
<dbReference type="GO" id="GO:0000045">
    <property type="term" value="P:autophagosome assembly"/>
    <property type="evidence" value="ECO:0007669"/>
    <property type="project" value="TreeGrafter"/>
</dbReference>
<name>A0A8B8AB79_CRAVI</name>
<dbReference type="GO" id="GO:0016239">
    <property type="term" value="P:positive regulation of macroautophagy"/>
    <property type="evidence" value="ECO:0007669"/>
    <property type="project" value="TreeGrafter"/>
</dbReference>
<reference evidence="3 4" key="1">
    <citation type="submission" date="2025-04" db="UniProtKB">
        <authorList>
            <consortium name="RefSeq"/>
        </authorList>
    </citation>
    <scope>IDENTIFICATION</scope>
    <source>
        <tissue evidence="3 4">Whole sample</tissue>
    </source>
</reference>
<dbReference type="InterPro" id="IPR055432">
    <property type="entry name" value="STING_LBD"/>
</dbReference>
<dbReference type="PROSITE" id="PS50104">
    <property type="entry name" value="TIR"/>
    <property type="match status" value="2"/>
</dbReference>
<dbReference type="GO" id="GO:0061709">
    <property type="term" value="P:reticulophagy"/>
    <property type="evidence" value="ECO:0007669"/>
    <property type="project" value="TreeGrafter"/>
</dbReference>
<dbReference type="GO" id="GO:0005789">
    <property type="term" value="C:endoplasmic reticulum membrane"/>
    <property type="evidence" value="ECO:0007669"/>
    <property type="project" value="TreeGrafter"/>
</dbReference>
<dbReference type="GeneID" id="111100878"/>
<feature type="domain" description="TIR" evidence="1">
    <location>
        <begin position="11"/>
        <end position="152"/>
    </location>
</feature>
<feature type="domain" description="TIR" evidence="1">
    <location>
        <begin position="377"/>
        <end position="509"/>
    </location>
</feature>
<dbReference type="Gene3D" id="3.40.50.12100">
    <property type="entry name" value="Stimulator of interferon genes protein"/>
    <property type="match status" value="2"/>
</dbReference>
<dbReference type="KEGG" id="cvn:111100878"/>
<dbReference type="RefSeq" id="XP_022288727.1">
    <property type="nucleotide sequence ID" value="XM_022433019.1"/>
</dbReference>
<dbReference type="GO" id="GO:0035438">
    <property type="term" value="F:cyclic-di-GMP binding"/>
    <property type="evidence" value="ECO:0007669"/>
    <property type="project" value="TreeGrafter"/>
</dbReference>
<proteinExistence type="predicted"/>
<dbReference type="PANTHER" id="PTHR34339:SF1">
    <property type="entry name" value="STIMULATOR OF INTERFERON GENES PROTEIN"/>
    <property type="match status" value="1"/>
</dbReference>
<dbReference type="OrthoDB" id="6072910at2759"/>
<dbReference type="InterPro" id="IPR000157">
    <property type="entry name" value="TIR_dom"/>
</dbReference>
<dbReference type="InterPro" id="IPR029158">
    <property type="entry name" value="STING"/>
</dbReference>
<sequence>MADDEGTDVDVTHDVFLIHANEPSEDKEFALNKLKPLLKEQGLKVLTDDEEFQGGQVVLDNIARAVRRCRKSVIVLTKHSNESPWCSLELLLALEKSHRHNVMSLVVLRKGHSVEERLALDMLNTVPHVDIENYDDIENKLEDLVSKIKERRQTEELLPAGNIAHAQVWSHYFGLLQYLLPEIENLIKKTELYKKYPNRFSLKLYELIPENCRCPRIVQDIPNCEDNSNNTKRISVLEDKLPTLEYTRSGNKREVSMSIYSVKDKDGQEYYCVAEYPAVIAGIQKMIEDTSTRLRDCDRRIQLGRFYYTLTALLRHESLPDSLNKANVILYNENRPGFVLADEMVKTIKQDLHVEGINEGRVEKPLDRLSSREPDSYQYEAFLFYDDQDDSSREKGAEIAQYLEMKGLKFYLEVERSGRRKFDLDLAIQECYWTIVILTRKSLLNKEFTMKVLSLLEFFLGEKKIRLIPVLVDTRYGDIPDAIRFVTYVGVDDSKKYLERLYCTLQGKDIPFDKDSLIPAGDVGYALAWTYALNYLQFVLKDIFLGLGDSITKTLEQHSKSSCMHRKKIYIIVPFSCDCKDTLSKADDKISKLDTIHPVYKDFSGNERKYTFDMYTFKDSEQEYAFAGQYAAPVTCLNEMMKVKIAGVKEADMVKQSRIFCREIEKILDEKFSEVKDSCEIVSYDDRIHQLSTEMKRRLSTGN</sequence>
<dbReference type="GO" id="GO:0005776">
    <property type="term" value="C:autophagosome"/>
    <property type="evidence" value="ECO:0007669"/>
    <property type="project" value="TreeGrafter"/>
</dbReference>
<dbReference type="GO" id="GO:0045087">
    <property type="term" value="P:innate immune response"/>
    <property type="evidence" value="ECO:0007669"/>
    <property type="project" value="TreeGrafter"/>
</dbReference>
<dbReference type="GO" id="GO:0007165">
    <property type="term" value="P:signal transduction"/>
    <property type="evidence" value="ECO:0007669"/>
    <property type="project" value="InterPro"/>
</dbReference>
<dbReference type="Gene3D" id="3.40.50.10140">
    <property type="entry name" value="Toll/interleukin-1 receptor homology (TIR) domain"/>
    <property type="match status" value="2"/>
</dbReference>
<dbReference type="AlphaFoldDB" id="A0A8B8AB79"/>
<protein>
    <submittedName>
        <fullName evidence="3 4">Uncharacterized protein LOC111100878 isoform X1</fullName>
    </submittedName>
</protein>
<dbReference type="Gene3D" id="1.20.5.5200">
    <property type="match status" value="2"/>
</dbReference>
<dbReference type="RefSeq" id="XP_022288728.1">
    <property type="nucleotide sequence ID" value="XM_022433020.1"/>
</dbReference>
<dbReference type="GO" id="GO:0032481">
    <property type="term" value="P:positive regulation of type I interferon production"/>
    <property type="evidence" value="ECO:0007669"/>
    <property type="project" value="InterPro"/>
</dbReference>
<organism evidence="2 3">
    <name type="scientific">Crassostrea virginica</name>
    <name type="common">Eastern oyster</name>
    <dbReference type="NCBI Taxonomy" id="6565"/>
    <lineage>
        <taxon>Eukaryota</taxon>
        <taxon>Metazoa</taxon>
        <taxon>Spiralia</taxon>
        <taxon>Lophotrochozoa</taxon>
        <taxon>Mollusca</taxon>
        <taxon>Bivalvia</taxon>
        <taxon>Autobranchia</taxon>
        <taxon>Pteriomorphia</taxon>
        <taxon>Ostreida</taxon>
        <taxon>Ostreoidea</taxon>
        <taxon>Ostreidae</taxon>
        <taxon>Crassostrea</taxon>
    </lineage>
</organism>
<dbReference type="InterPro" id="IPR035897">
    <property type="entry name" value="Toll_tir_struct_dom_sf"/>
</dbReference>
<evidence type="ECO:0000313" key="4">
    <source>
        <dbReference type="RefSeq" id="XP_022288728.1"/>
    </source>
</evidence>
<gene>
    <name evidence="3 4" type="primary">LOC111100878</name>
</gene>
<dbReference type="SUPFAM" id="SSF52200">
    <property type="entry name" value="Toll/Interleukin receptor TIR domain"/>
    <property type="match status" value="2"/>
</dbReference>
<dbReference type="Pfam" id="PF15009">
    <property type="entry name" value="STING_LBD"/>
    <property type="match status" value="2"/>
</dbReference>
<dbReference type="Pfam" id="PF13676">
    <property type="entry name" value="TIR_2"/>
    <property type="match status" value="1"/>
</dbReference>
<dbReference type="Proteomes" id="UP000694844">
    <property type="component" value="Chromosome 6"/>
</dbReference>
<dbReference type="GO" id="GO:0061507">
    <property type="term" value="F:2',3'-cyclic GMP-AMP binding"/>
    <property type="evidence" value="ECO:0007669"/>
    <property type="project" value="TreeGrafter"/>
</dbReference>
<evidence type="ECO:0000313" key="2">
    <source>
        <dbReference type="Proteomes" id="UP000694844"/>
    </source>
</evidence>
<evidence type="ECO:0000313" key="3">
    <source>
        <dbReference type="RefSeq" id="XP_022288727.1"/>
    </source>
</evidence>
<evidence type="ECO:0000259" key="1">
    <source>
        <dbReference type="PROSITE" id="PS50104"/>
    </source>
</evidence>
<keyword evidence="2" id="KW-1185">Reference proteome</keyword>
<accession>A0A8B8AB79</accession>
<dbReference type="InterPro" id="IPR038623">
    <property type="entry name" value="STING_C_sf"/>
</dbReference>